<proteinExistence type="predicted"/>
<name>X1S9Z9_9ZZZZ</name>
<accession>X1S9Z9</accession>
<comment type="caution">
    <text evidence="1">The sequence shown here is derived from an EMBL/GenBank/DDBJ whole genome shotgun (WGS) entry which is preliminary data.</text>
</comment>
<reference evidence="1" key="1">
    <citation type="journal article" date="2014" name="Front. Microbiol.">
        <title>High frequency of phylogenetically diverse reductive dehalogenase-homologous genes in deep subseafloor sedimentary metagenomes.</title>
        <authorList>
            <person name="Kawai M."/>
            <person name="Futagami T."/>
            <person name="Toyoda A."/>
            <person name="Takaki Y."/>
            <person name="Nishi S."/>
            <person name="Hori S."/>
            <person name="Arai W."/>
            <person name="Tsubouchi T."/>
            <person name="Morono Y."/>
            <person name="Uchiyama I."/>
            <person name="Ito T."/>
            <person name="Fujiyama A."/>
            <person name="Inagaki F."/>
            <person name="Takami H."/>
        </authorList>
    </citation>
    <scope>NUCLEOTIDE SEQUENCE</scope>
    <source>
        <strain evidence="1">Expedition CK06-06</strain>
    </source>
</reference>
<dbReference type="AlphaFoldDB" id="X1S9Z9"/>
<sequence>HKVKQGDYQVVGSPLFVRVERLCSQGWRALSALLMVYYLPPSQYLVARGLSFTIE</sequence>
<evidence type="ECO:0000313" key="1">
    <source>
        <dbReference type="EMBL" id="GAI75936.1"/>
    </source>
</evidence>
<feature type="non-terminal residue" evidence="1">
    <location>
        <position position="1"/>
    </location>
</feature>
<protein>
    <submittedName>
        <fullName evidence="1">Uncharacterized protein</fullName>
    </submittedName>
</protein>
<organism evidence="1">
    <name type="scientific">marine sediment metagenome</name>
    <dbReference type="NCBI Taxonomy" id="412755"/>
    <lineage>
        <taxon>unclassified sequences</taxon>
        <taxon>metagenomes</taxon>
        <taxon>ecological metagenomes</taxon>
    </lineage>
</organism>
<gene>
    <name evidence="1" type="ORF">S12H4_18395</name>
</gene>
<dbReference type="EMBL" id="BARW01009080">
    <property type="protein sequence ID" value="GAI75936.1"/>
    <property type="molecule type" value="Genomic_DNA"/>
</dbReference>